<proteinExistence type="predicted"/>
<name>A0A1S6IWP4_9FIRM</name>
<evidence type="ECO:0008006" key="3">
    <source>
        <dbReference type="Google" id="ProtNLM"/>
    </source>
</evidence>
<dbReference type="InterPro" id="IPR027056">
    <property type="entry name" value="Gluconate_2DH_su3"/>
</dbReference>
<sequence length="201" mass="23260">MQDIRTRYPSYDVLKEQEHWDEHTREIVLKRLGPFEQLKFLEEHEAELVFAIAKHIVYDQRPEILDYVVHQLDQTLASSVGEGQRKLGLPEQRVLIREGLAALDKLAKKQYGAPFLKLNSQEQFTLLQDLDQGKASPLLAWQKIPQQELFKKLATEIVSAYYSHPTVWSEIGYGGPAYPRGYIRTEIGLTDPWEAKRDANE</sequence>
<dbReference type="Proteomes" id="UP000189464">
    <property type="component" value="Chromosome"/>
</dbReference>
<dbReference type="Pfam" id="PF13618">
    <property type="entry name" value="Gluconate_2-dh3"/>
    <property type="match status" value="1"/>
</dbReference>
<dbReference type="STRING" id="1833852.B0537_08925"/>
<dbReference type="RefSeq" id="WP_077714258.1">
    <property type="nucleotide sequence ID" value="NZ_CP019698.1"/>
</dbReference>
<keyword evidence="2" id="KW-1185">Reference proteome</keyword>
<accession>A0A1S6IWP4</accession>
<dbReference type="OrthoDB" id="63962at2"/>
<evidence type="ECO:0000313" key="1">
    <source>
        <dbReference type="EMBL" id="AQS59189.1"/>
    </source>
</evidence>
<dbReference type="KEGG" id="dfg:B0537_08925"/>
<dbReference type="AlphaFoldDB" id="A0A1S6IWP4"/>
<dbReference type="EMBL" id="CP019698">
    <property type="protein sequence ID" value="AQS59189.1"/>
    <property type="molecule type" value="Genomic_DNA"/>
</dbReference>
<protein>
    <recommendedName>
        <fullName evidence="3">Gluconate 2-dehydrogenase subunit 3 family protein</fullName>
    </recommendedName>
</protein>
<organism evidence="1 2">
    <name type="scientific">Desulforamulus ferrireducens</name>
    <dbReference type="NCBI Taxonomy" id="1833852"/>
    <lineage>
        <taxon>Bacteria</taxon>
        <taxon>Bacillati</taxon>
        <taxon>Bacillota</taxon>
        <taxon>Clostridia</taxon>
        <taxon>Eubacteriales</taxon>
        <taxon>Peptococcaceae</taxon>
        <taxon>Desulforamulus</taxon>
    </lineage>
</organism>
<evidence type="ECO:0000313" key="2">
    <source>
        <dbReference type="Proteomes" id="UP000189464"/>
    </source>
</evidence>
<reference evidence="1 2" key="1">
    <citation type="journal article" date="2016" name="Int. J. Syst. Evol. Microbiol.">
        <title>Desulfotomaculum ferrireducens sp. nov., a moderately thermophilic sulfate-reducing and dissimilatory Fe(III)-reducing bacterium isolated from compost.</title>
        <authorList>
            <person name="Yang G."/>
            <person name="Guo J."/>
            <person name="Zhuang L."/>
            <person name="Yuan Y."/>
            <person name="Zhou S."/>
        </authorList>
    </citation>
    <scope>NUCLEOTIDE SEQUENCE [LARGE SCALE GENOMIC DNA]</scope>
    <source>
        <strain evidence="1 2">GSS09</strain>
    </source>
</reference>
<gene>
    <name evidence="1" type="ORF">B0537_08925</name>
</gene>